<dbReference type="EMBL" id="JACXVP010000004">
    <property type="protein sequence ID" value="KAG5609724.1"/>
    <property type="molecule type" value="Genomic_DNA"/>
</dbReference>
<name>A0A9J5ZDX4_SOLCO</name>
<evidence type="ECO:0000313" key="2">
    <source>
        <dbReference type="Proteomes" id="UP000824120"/>
    </source>
</evidence>
<accession>A0A9J5ZDX4</accession>
<dbReference type="AlphaFoldDB" id="A0A9J5ZDX4"/>
<reference evidence="1 2" key="1">
    <citation type="submission" date="2020-09" db="EMBL/GenBank/DDBJ databases">
        <title>De no assembly of potato wild relative species, Solanum commersonii.</title>
        <authorList>
            <person name="Cho K."/>
        </authorList>
    </citation>
    <scope>NUCLEOTIDE SEQUENCE [LARGE SCALE GENOMIC DNA]</scope>
    <source>
        <strain evidence="1">LZ3.2</strain>
        <tissue evidence="1">Leaf</tissue>
    </source>
</reference>
<protein>
    <submittedName>
        <fullName evidence="1">Uncharacterized protein</fullName>
    </submittedName>
</protein>
<gene>
    <name evidence="1" type="ORF">H5410_021005</name>
</gene>
<comment type="caution">
    <text evidence="1">The sequence shown here is derived from an EMBL/GenBank/DDBJ whole genome shotgun (WGS) entry which is preliminary data.</text>
</comment>
<evidence type="ECO:0000313" key="1">
    <source>
        <dbReference type="EMBL" id="KAG5609724.1"/>
    </source>
</evidence>
<proteinExistence type="predicted"/>
<organism evidence="1 2">
    <name type="scientific">Solanum commersonii</name>
    <name type="common">Commerson's wild potato</name>
    <name type="synonym">Commerson's nightshade</name>
    <dbReference type="NCBI Taxonomy" id="4109"/>
    <lineage>
        <taxon>Eukaryota</taxon>
        <taxon>Viridiplantae</taxon>
        <taxon>Streptophyta</taxon>
        <taxon>Embryophyta</taxon>
        <taxon>Tracheophyta</taxon>
        <taxon>Spermatophyta</taxon>
        <taxon>Magnoliopsida</taxon>
        <taxon>eudicotyledons</taxon>
        <taxon>Gunneridae</taxon>
        <taxon>Pentapetalae</taxon>
        <taxon>asterids</taxon>
        <taxon>lamiids</taxon>
        <taxon>Solanales</taxon>
        <taxon>Solanaceae</taxon>
        <taxon>Solanoideae</taxon>
        <taxon>Solaneae</taxon>
        <taxon>Solanum</taxon>
    </lineage>
</organism>
<sequence>MLESEFRGFGWIWGIISPRGLELDLAFLSVMFISCDFHEFQINKSSNSYFDGSGEFGTLILFNLPIWPTLCDRREVTTFVRVQSFDLRIRGVERAFADLLYELFFRICGQ</sequence>
<keyword evidence="2" id="KW-1185">Reference proteome</keyword>
<dbReference type="PROSITE" id="PS51257">
    <property type="entry name" value="PROKAR_LIPOPROTEIN"/>
    <property type="match status" value="1"/>
</dbReference>
<dbReference type="Proteomes" id="UP000824120">
    <property type="component" value="Chromosome 4"/>
</dbReference>